<evidence type="ECO:0000256" key="1">
    <source>
        <dbReference type="ARBA" id="ARBA00022679"/>
    </source>
</evidence>
<dbReference type="Pfam" id="PF03421">
    <property type="entry name" value="Acetyltransf_14"/>
    <property type="match status" value="1"/>
</dbReference>
<keyword evidence="8" id="KW-1185">Reference proteome</keyword>
<sequence>MPKSKSSRDQASSRIQTSHASAASALNEASGASAARGPIQTSSPKPTRDSSQANNQQSIDTLNLEEILARLEANEETEKPSILFSKESIQSIITDLESDITNNSFVNANYAHIDLTMMPRLVEHENSQYPEMNLQFTMNPESLVKSIQKAITRGISSSKFLVGIEGEEPHFGILDHQTINNKTSLILFESTNFTNMNAQILGLTIKSIIEDSQLPYCYFSMAEVNLQESSSESGIISLVFAKKLHLEAEKLKVMHNDNIRGILCKQGAALSYQTVDNYLPGVFYKHSQTGRRITKYMRANPEYSNKSVNNKDEILPHRFDRYSVMLEDKVVSCSSQKKRIQKYKSLIR</sequence>
<dbReference type="GO" id="GO:0016746">
    <property type="term" value="F:acyltransferase activity"/>
    <property type="evidence" value="ECO:0007669"/>
    <property type="project" value="UniProtKB-KW"/>
</dbReference>
<feature type="region of interest" description="Disordered" evidence="6">
    <location>
        <begin position="1"/>
        <end position="61"/>
    </location>
</feature>
<gene>
    <name evidence="7" type="ordered locus">BARCL_1123</name>
</gene>
<feature type="compositionally biased region" description="Polar residues" evidence="6">
    <location>
        <begin position="9"/>
        <end position="21"/>
    </location>
</feature>
<comment type="similarity">
    <text evidence="3">Belongs to the acetyltransferase YopJ family.</text>
</comment>
<organism evidence="7 8">
    <name type="scientific">Bartonella clarridgeiae (strain CCUG 45776 / CIP 104772 / 73)</name>
    <dbReference type="NCBI Taxonomy" id="696125"/>
    <lineage>
        <taxon>Bacteria</taxon>
        <taxon>Pseudomonadati</taxon>
        <taxon>Pseudomonadota</taxon>
        <taxon>Alphaproteobacteria</taxon>
        <taxon>Hyphomicrobiales</taxon>
        <taxon>Bartonellaceae</taxon>
        <taxon>Bartonella</taxon>
    </lineage>
</organism>
<reference evidence="8" key="1">
    <citation type="submission" date="2009-11" db="EMBL/GenBank/DDBJ databases">
        <title>Genome sequencing of Bartonella species and comparative genomics.</title>
        <authorList>
            <person name="Engel P."/>
            <person name="Salzburger W."/>
            <person name="Marius L."/>
            <person name="Chao-Chin C."/>
            <person name="Soichi M."/>
            <person name="Christa L."/>
            <person name="Alexandra C."/>
            <person name="Aurelie L."/>
            <person name="Claudine M."/>
            <person name="Stephan S.C."/>
            <person name="Christoph D."/>
        </authorList>
    </citation>
    <scope>NUCLEOTIDE SEQUENCE [LARGE SCALE GENOMIC DNA]</scope>
    <source>
        <strain evidence="8">CIP 104772 / 73</strain>
    </source>
</reference>
<keyword evidence="2" id="KW-0012">Acyltransferase</keyword>
<dbReference type="eggNOG" id="ENOG502ZA8U">
    <property type="taxonomic scope" value="Bacteria"/>
</dbReference>
<dbReference type="Proteomes" id="UP000009101">
    <property type="component" value="Chromosome"/>
</dbReference>
<feature type="compositionally biased region" description="Polar residues" evidence="6">
    <location>
        <begin position="39"/>
        <end position="61"/>
    </location>
</feature>
<evidence type="ECO:0000256" key="3">
    <source>
        <dbReference type="ARBA" id="ARBA00023785"/>
    </source>
</evidence>
<keyword evidence="1" id="KW-0808">Transferase</keyword>
<accession>E6YIW6</accession>
<reference evidence="7 8" key="2">
    <citation type="journal article" date="2011" name="PLoS Genet.">
        <title>Parallel evolution of a type IV secretion system in radiating lineages of the host-restricted bacterial pathogen Bartonella.</title>
        <authorList>
            <person name="Engel P."/>
            <person name="Salzburger W."/>
            <person name="Liesch M."/>
            <person name="Chang C.C."/>
            <person name="Maruyama S."/>
            <person name="Lanz C."/>
            <person name="Calteau A."/>
            <person name="Lajus A."/>
            <person name="Medigue C."/>
            <person name="Schuster S.C."/>
            <person name="Dehio C."/>
        </authorList>
    </citation>
    <scope>NUCLEOTIDE SEQUENCE [LARGE SCALE GENOMIC DNA]</scope>
    <source>
        <strain evidence="8">CIP 104772 / 73</strain>
    </source>
</reference>
<dbReference type="NCBIfam" id="NF011898">
    <property type="entry name" value="PRK15371.1"/>
    <property type="match status" value="1"/>
</dbReference>
<dbReference type="AlphaFoldDB" id="E6YIW6"/>
<comment type="catalytic activity">
    <reaction evidence="4">
        <text>L-threonyl-[protein] + acetyl-CoA = O-acetyl-L-threonyl-[protein] + CoA</text>
        <dbReference type="Rhea" id="RHEA:65340"/>
        <dbReference type="Rhea" id="RHEA-COMP:11060"/>
        <dbReference type="Rhea" id="RHEA-COMP:16780"/>
        <dbReference type="ChEBI" id="CHEBI:30013"/>
        <dbReference type="ChEBI" id="CHEBI:57287"/>
        <dbReference type="ChEBI" id="CHEBI:57288"/>
        <dbReference type="ChEBI" id="CHEBI:141025"/>
    </reaction>
    <physiologicalReaction direction="left-to-right" evidence="4">
        <dbReference type="Rhea" id="RHEA:65341"/>
    </physiologicalReaction>
</comment>
<dbReference type="RefSeq" id="WP_013545432.1">
    <property type="nucleotide sequence ID" value="NC_014932.1"/>
</dbReference>
<evidence type="ECO:0000256" key="2">
    <source>
        <dbReference type="ARBA" id="ARBA00023315"/>
    </source>
</evidence>
<dbReference type="OrthoDB" id="6637102at2"/>
<evidence type="ECO:0000256" key="4">
    <source>
        <dbReference type="ARBA" id="ARBA00048364"/>
    </source>
</evidence>
<dbReference type="InterPro" id="IPR005083">
    <property type="entry name" value="YopJ-like"/>
</dbReference>
<protein>
    <submittedName>
        <fullName evidence="7">Uncharacterized protein</fullName>
    </submittedName>
</protein>
<evidence type="ECO:0000256" key="5">
    <source>
        <dbReference type="ARBA" id="ARBA00048662"/>
    </source>
</evidence>
<proteinExistence type="inferred from homology"/>
<dbReference type="KEGG" id="bcd:BARCL_1123"/>
<dbReference type="MEROPS" id="C55.003"/>
<dbReference type="EMBL" id="FN645454">
    <property type="protein sequence ID" value="CBI76804.1"/>
    <property type="molecule type" value="Genomic_DNA"/>
</dbReference>
<name>E6YIW6_BARC7</name>
<evidence type="ECO:0000256" key="6">
    <source>
        <dbReference type="SAM" id="MobiDB-lite"/>
    </source>
</evidence>
<comment type="catalytic activity">
    <reaction evidence="5">
        <text>L-seryl-[protein] + acetyl-CoA = O-acetyl-L-seryl-[protein] + CoA</text>
        <dbReference type="Rhea" id="RHEA:59392"/>
        <dbReference type="Rhea" id="RHEA-COMP:9863"/>
        <dbReference type="Rhea" id="RHEA-COMP:15352"/>
        <dbReference type="ChEBI" id="CHEBI:29999"/>
        <dbReference type="ChEBI" id="CHEBI:57287"/>
        <dbReference type="ChEBI" id="CHEBI:57288"/>
        <dbReference type="ChEBI" id="CHEBI:141128"/>
    </reaction>
    <physiologicalReaction direction="left-to-right" evidence="5">
        <dbReference type="Rhea" id="RHEA:59393"/>
    </physiologicalReaction>
</comment>
<evidence type="ECO:0000313" key="8">
    <source>
        <dbReference type="Proteomes" id="UP000009101"/>
    </source>
</evidence>
<dbReference type="HOGENOM" id="CLU_051983_0_0_5"/>
<evidence type="ECO:0000313" key="7">
    <source>
        <dbReference type="EMBL" id="CBI76804.1"/>
    </source>
</evidence>